<dbReference type="OrthoDB" id="9766909at2"/>
<keyword evidence="10" id="KW-1133">Transmembrane helix</keyword>
<evidence type="ECO:0000256" key="10">
    <source>
        <dbReference type="SAM" id="Phobius"/>
    </source>
</evidence>
<keyword evidence="2" id="KW-0645">Protease</keyword>
<keyword evidence="1 13" id="KW-0121">Carboxypeptidase</keyword>
<comment type="catalytic activity">
    <reaction evidence="7">
        <text>Preferential cleavage: (Ac)2-L-Lys-D-Ala-|-D-Ala. Also transpeptidation of peptidyl-alanyl moieties that are N-acyl substituents of D-alanine.</text>
        <dbReference type="EC" id="3.4.16.4"/>
    </reaction>
</comment>
<dbReference type="InterPro" id="IPR023346">
    <property type="entry name" value="Lysozyme-like_dom_sf"/>
</dbReference>
<dbReference type="Gene3D" id="3.40.710.10">
    <property type="entry name" value="DD-peptidase/beta-lactamase superfamily"/>
    <property type="match status" value="1"/>
</dbReference>
<gene>
    <name evidence="13" type="ORF">LX16_2874</name>
</gene>
<dbReference type="SUPFAM" id="SSF53955">
    <property type="entry name" value="Lysozyme-like"/>
    <property type="match status" value="1"/>
</dbReference>
<feature type="region of interest" description="Disordered" evidence="9">
    <location>
        <begin position="867"/>
        <end position="1005"/>
    </location>
</feature>
<organism evidence="13 14">
    <name type="scientific">Stackebrandtia albiflava</name>
    <dbReference type="NCBI Taxonomy" id="406432"/>
    <lineage>
        <taxon>Bacteria</taxon>
        <taxon>Bacillati</taxon>
        <taxon>Actinomycetota</taxon>
        <taxon>Actinomycetes</taxon>
        <taxon>Glycomycetales</taxon>
        <taxon>Glycomycetaceae</taxon>
        <taxon>Stackebrandtia</taxon>
    </lineage>
</organism>
<evidence type="ECO:0000259" key="12">
    <source>
        <dbReference type="Pfam" id="PF00912"/>
    </source>
</evidence>
<dbReference type="Gene3D" id="1.10.3810.10">
    <property type="entry name" value="Biosynthetic peptidoglycan transglycosylase-like"/>
    <property type="match status" value="1"/>
</dbReference>
<keyword evidence="10" id="KW-0812">Transmembrane</keyword>
<keyword evidence="10" id="KW-0472">Membrane</keyword>
<dbReference type="PANTHER" id="PTHR32282:SF34">
    <property type="entry name" value="PENICILLIN-BINDING PROTEIN 1A"/>
    <property type="match status" value="1"/>
</dbReference>
<evidence type="ECO:0000256" key="9">
    <source>
        <dbReference type="SAM" id="MobiDB-lite"/>
    </source>
</evidence>
<evidence type="ECO:0000256" key="5">
    <source>
        <dbReference type="ARBA" id="ARBA00022801"/>
    </source>
</evidence>
<proteinExistence type="predicted"/>
<dbReference type="InterPro" id="IPR050396">
    <property type="entry name" value="Glycosyltr_51/Transpeptidase"/>
</dbReference>
<feature type="domain" description="Glycosyl transferase family 51" evidence="12">
    <location>
        <begin position="242"/>
        <end position="429"/>
    </location>
</feature>
<keyword evidence="4" id="KW-0808">Transferase</keyword>
<sequence>MSDYGSRGYGRDPDDYGWPGNDGGRSDSHGRGPQGGDHGHRSSGYGSSGYGSGDAYGRDSYGSGSGDDYGRDSYGSGHSGGYGSGHDDYGTGRADSYGSARSGGYDDSPRTGGYGDEPVRGSASVPTSGGGYSPHDDEPKTTGRARVPGGDSTGPGRARGTARVGGKRGGALSEEEQAALAKTKKKKRRRRRLIAFGCVSVVLLGMVTVVGSLFFQSVELPKDVIEEHLDQNTTILFADGSEMGSYGTEAGNRTEVKYEDVPDEVIWALVAGEDQKFFDHSGVDFWGVMRALWNNVTGGDRQGASTLTQQYVGQVMKITGDVGYFDKANEAVMAMKMDDEYKKEEIIEFYLNLVYMGRGAYGLGAAIEAWYGPDKKLEDLTASEASLIFAQVKSPDGSLDPRNPCDVCGLTDEEAYDNAEGRWEYFLNSMLKMKKLTPEQHKQYIDDGLPETAETTSVSASEGADEDTGFVSHGYVLAEAQEKAGLTEQDLLTKGYTITTTIDPAAQQAAVDVASQKDGSYMSEQKENLRAALVSIDPATGRVVAYFGGTTDGTGVDKAGYDSMHPPGSSFKEFTLITALSKGISMDSMWDGTSPQEFPGLREGDKAVVNSGNQSEPRISLKDTMRQSLNTPIYAITNQVGAGNVMLTARNMGINKVVTPDADGNPQLVDLWDPEVEELLMDPANQRAVVDNEIGFGQFPVSVFDMAVANATLAAGGVYHEPHFIKEIKNKDGDVVYSDEEEGAIEVREAVTNDVARDAIHVSSTIWPGAMSGSDGRINGQPIAGKTGTWERYCPDNPACDQNSAIWYAGFTKELSAAVWVGDKADENGVVAETWDAPAYGSTISGSVWHKYMTAATQIEGYNEVKEFDPPANVGDKNAGNAKEEEKKDDKCDRPGNREDCEDGGEDGGDGGNDDGNPPASGQCQPGSPEYPDCNQDQVCDPEFPECQPDQSCNPFFPMDPDCTENGEGSPGDNRNESRVGSDRLAATATTARPYALPAGRSRLI</sequence>
<keyword evidence="6" id="KW-0511">Multifunctional enzyme</keyword>
<evidence type="ECO:0000256" key="3">
    <source>
        <dbReference type="ARBA" id="ARBA00022676"/>
    </source>
</evidence>
<dbReference type="Pfam" id="PF00905">
    <property type="entry name" value="Transpeptidase"/>
    <property type="match status" value="1"/>
</dbReference>
<evidence type="ECO:0000259" key="11">
    <source>
        <dbReference type="Pfam" id="PF00905"/>
    </source>
</evidence>
<evidence type="ECO:0000313" key="13">
    <source>
        <dbReference type="EMBL" id="TWJ12124.1"/>
    </source>
</evidence>
<dbReference type="GO" id="GO:0009252">
    <property type="term" value="P:peptidoglycan biosynthetic process"/>
    <property type="evidence" value="ECO:0007669"/>
    <property type="project" value="TreeGrafter"/>
</dbReference>
<reference evidence="13 14" key="1">
    <citation type="journal article" date="2013" name="Stand. Genomic Sci.">
        <title>Genomic Encyclopedia of Type Strains, Phase I: The one thousand microbial genomes (KMG-I) project.</title>
        <authorList>
            <person name="Kyrpides N.C."/>
            <person name="Woyke T."/>
            <person name="Eisen J.A."/>
            <person name="Garrity G."/>
            <person name="Lilburn T.G."/>
            <person name="Beck B.J."/>
            <person name="Whitman W.B."/>
            <person name="Hugenholtz P."/>
            <person name="Klenk H.P."/>
        </authorList>
    </citation>
    <scope>NUCLEOTIDE SEQUENCE [LARGE SCALE GENOMIC DNA]</scope>
    <source>
        <strain evidence="13 14">DSM 45044</strain>
    </source>
</reference>
<dbReference type="RefSeq" id="WP_147138990.1">
    <property type="nucleotide sequence ID" value="NZ_BAABIJ010000002.1"/>
</dbReference>
<keyword evidence="5" id="KW-0378">Hydrolase</keyword>
<dbReference type="Proteomes" id="UP000321617">
    <property type="component" value="Unassembled WGS sequence"/>
</dbReference>
<dbReference type="GO" id="GO:0009002">
    <property type="term" value="F:serine-type D-Ala-D-Ala carboxypeptidase activity"/>
    <property type="evidence" value="ECO:0007669"/>
    <property type="project" value="UniProtKB-EC"/>
</dbReference>
<dbReference type="PANTHER" id="PTHR32282">
    <property type="entry name" value="BINDING PROTEIN TRANSPEPTIDASE, PUTATIVE-RELATED"/>
    <property type="match status" value="1"/>
</dbReference>
<keyword evidence="14" id="KW-1185">Reference proteome</keyword>
<evidence type="ECO:0000256" key="7">
    <source>
        <dbReference type="ARBA" id="ARBA00034000"/>
    </source>
</evidence>
<dbReference type="Pfam" id="PF00912">
    <property type="entry name" value="Transgly"/>
    <property type="match status" value="1"/>
</dbReference>
<feature type="transmembrane region" description="Helical" evidence="10">
    <location>
        <begin position="193"/>
        <end position="215"/>
    </location>
</feature>
<dbReference type="InterPro" id="IPR001264">
    <property type="entry name" value="Glyco_trans_51"/>
</dbReference>
<feature type="compositionally biased region" description="Acidic residues" evidence="9">
    <location>
        <begin position="900"/>
        <end position="913"/>
    </location>
</feature>
<dbReference type="InterPro" id="IPR036950">
    <property type="entry name" value="PBP_transglycosylase"/>
</dbReference>
<accession>A0A562V2L8</accession>
<evidence type="ECO:0000256" key="8">
    <source>
        <dbReference type="ARBA" id="ARBA00049902"/>
    </source>
</evidence>
<keyword evidence="3" id="KW-0328">Glycosyltransferase</keyword>
<dbReference type="InterPro" id="IPR001460">
    <property type="entry name" value="PCN-bd_Tpept"/>
</dbReference>
<dbReference type="GO" id="GO:0008658">
    <property type="term" value="F:penicillin binding"/>
    <property type="evidence" value="ECO:0007669"/>
    <property type="project" value="InterPro"/>
</dbReference>
<evidence type="ECO:0000256" key="1">
    <source>
        <dbReference type="ARBA" id="ARBA00022645"/>
    </source>
</evidence>
<name>A0A562V2L8_9ACTN</name>
<dbReference type="GO" id="GO:0008955">
    <property type="term" value="F:peptidoglycan glycosyltransferase activity"/>
    <property type="evidence" value="ECO:0007669"/>
    <property type="project" value="UniProtKB-EC"/>
</dbReference>
<feature type="compositionally biased region" description="Basic and acidic residues" evidence="9">
    <location>
        <begin position="882"/>
        <end position="899"/>
    </location>
</feature>
<feature type="domain" description="Penicillin-binding protein transpeptidase" evidence="11">
    <location>
        <begin position="533"/>
        <end position="821"/>
    </location>
</feature>
<comment type="catalytic activity">
    <reaction evidence="8">
        <text>[GlcNAc-(1-&gt;4)-Mur2Ac(oyl-L-Ala-gamma-D-Glu-L-Lys-D-Ala-D-Ala)](n)-di-trans,octa-cis-undecaprenyl diphosphate + beta-D-GlcNAc-(1-&gt;4)-Mur2Ac(oyl-L-Ala-gamma-D-Glu-L-Lys-D-Ala-D-Ala)-di-trans,octa-cis-undecaprenyl diphosphate = [GlcNAc-(1-&gt;4)-Mur2Ac(oyl-L-Ala-gamma-D-Glu-L-Lys-D-Ala-D-Ala)](n+1)-di-trans,octa-cis-undecaprenyl diphosphate + di-trans,octa-cis-undecaprenyl diphosphate + H(+)</text>
        <dbReference type="Rhea" id="RHEA:23708"/>
        <dbReference type="Rhea" id="RHEA-COMP:9602"/>
        <dbReference type="Rhea" id="RHEA-COMP:9603"/>
        <dbReference type="ChEBI" id="CHEBI:15378"/>
        <dbReference type="ChEBI" id="CHEBI:58405"/>
        <dbReference type="ChEBI" id="CHEBI:60033"/>
        <dbReference type="ChEBI" id="CHEBI:78435"/>
        <dbReference type="EC" id="2.4.99.28"/>
    </reaction>
</comment>
<dbReference type="InterPro" id="IPR012338">
    <property type="entry name" value="Beta-lactam/transpept-like"/>
</dbReference>
<dbReference type="EMBL" id="VLLL01000006">
    <property type="protein sequence ID" value="TWJ12124.1"/>
    <property type="molecule type" value="Genomic_DNA"/>
</dbReference>
<dbReference type="AlphaFoldDB" id="A0A562V2L8"/>
<dbReference type="GO" id="GO:0030288">
    <property type="term" value="C:outer membrane-bounded periplasmic space"/>
    <property type="evidence" value="ECO:0007669"/>
    <property type="project" value="TreeGrafter"/>
</dbReference>
<dbReference type="SUPFAM" id="SSF56601">
    <property type="entry name" value="beta-lactamase/transpeptidase-like"/>
    <property type="match status" value="1"/>
</dbReference>
<evidence type="ECO:0000256" key="2">
    <source>
        <dbReference type="ARBA" id="ARBA00022670"/>
    </source>
</evidence>
<evidence type="ECO:0000256" key="4">
    <source>
        <dbReference type="ARBA" id="ARBA00022679"/>
    </source>
</evidence>
<evidence type="ECO:0000256" key="6">
    <source>
        <dbReference type="ARBA" id="ARBA00023268"/>
    </source>
</evidence>
<protein>
    <submittedName>
        <fullName evidence="13">Membrane peptidoglycan carboxypeptidase</fullName>
    </submittedName>
</protein>
<dbReference type="GO" id="GO:0006508">
    <property type="term" value="P:proteolysis"/>
    <property type="evidence" value="ECO:0007669"/>
    <property type="project" value="UniProtKB-KW"/>
</dbReference>
<feature type="region of interest" description="Disordered" evidence="9">
    <location>
        <begin position="1"/>
        <end position="184"/>
    </location>
</feature>
<evidence type="ECO:0000313" key="14">
    <source>
        <dbReference type="Proteomes" id="UP000321617"/>
    </source>
</evidence>
<comment type="caution">
    <text evidence="13">The sequence shown here is derived from an EMBL/GenBank/DDBJ whole genome shotgun (WGS) entry which is preliminary data.</text>
</comment>